<keyword evidence="3" id="KW-1185">Reference proteome</keyword>
<protein>
    <submittedName>
        <fullName evidence="2">Uncharacterized protein</fullName>
    </submittedName>
</protein>
<gene>
    <name evidence="2" type="ORF">PUN28_019067</name>
</gene>
<organism evidence="2 3">
    <name type="scientific">Cardiocondyla obscurior</name>
    <dbReference type="NCBI Taxonomy" id="286306"/>
    <lineage>
        <taxon>Eukaryota</taxon>
        <taxon>Metazoa</taxon>
        <taxon>Ecdysozoa</taxon>
        <taxon>Arthropoda</taxon>
        <taxon>Hexapoda</taxon>
        <taxon>Insecta</taxon>
        <taxon>Pterygota</taxon>
        <taxon>Neoptera</taxon>
        <taxon>Endopterygota</taxon>
        <taxon>Hymenoptera</taxon>
        <taxon>Apocrita</taxon>
        <taxon>Aculeata</taxon>
        <taxon>Formicoidea</taxon>
        <taxon>Formicidae</taxon>
        <taxon>Myrmicinae</taxon>
        <taxon>Cardiocondyla</taxon>
    </lineage>
</organism>
<sequence>MRRLSAKYFVARLFFSLKQKEKDRERESSITEVLIPPRDSCSRTRTRPPVELPRNFPRASPGKSPLRAGVSQILENILRDDFRGAKRDLSENYRLGGFKMHEKPRPPLYNNISPRGRIITAFRPLHPSPCYVGVSSRHRGRSGIPRDNVTVQFIIPHRRCHCDRSVISWWRKTTGPRLYLYNCGHLLTVICTRCKKYRKPRDRSQILKLRNIRSFRIQILCIPYKSKLEMNSKEVRKLFATRPACNFRRPFCKMRLIPNREDRPGQGGLSFAIAIIEPALRYREDIRGWLALVVVALNIRCIDGAFLADNIYEGRKVVRYNPILSRK</sequence>
<comment type="caution">
    <text evidence="2">The sequence shown here is derived from an EMBL/GenBank/DDBJ whole genome shotgun (WGS) entry which is preliminary data.</text>
</comment>
<evidence type="ECO:0000256" key="1">
    <source>
        <dbReference type="SAM" id="MobiDB-lite"/>
    </source>
</evidence>
<name>A0AAW2EH05_9HYME</name>
<evidence type="ECO:0000313" key="3">
    <source>
        <dbReference type="Proteomes" id="UP001430953"/>
    </source>
</evidence>
<dbReference type="AlphaFoldDB" id="A0AAW2EH05"/>
<reference evidence="2 3" key="1">
    <citation type="submission" date="2023-03" db="EMBL/GenBank/DDBJ databases">
        <title>High recombination rates correlate with genetic variation in Cardiocondyla obscurior ants.</title>
        <authorList>
            <person name="Errbii M."/>
        </authorList>
    </citation>
    <scope>NUCLEOTIDE SEQUENCE [LARGE SCALE GENOMIC DNA]</scope>
    <source>
        <strain evidence="2">Alpha-2009</strain>
        <tissue evidence="2">Whole body</tissue>
    </source>
</reference>
<feature type="region of interest" description="Disordered" evidence="1">
    <location>
        <begin position="39"/>
        <end position="65"/>
    </location>
</feature>
<dbReference type="EMBL" id="JADYXP020000024">
    <property type="protein sequence ID" value="KAL0101659.1"/>
    <property type="molecule type" value="Genomic_DNA"/>
</dbReference>
<evidence type="ECO:0000313" key="2">
    <source>
        <dbReference type="EMBL" id="KAL0101659.1"/>
    </source>
</evidence>
<dbReference type="Proteomes" id="UP001430953">
    <property type="component" value="Unassembled WGS sequence"/>
</dbReference>
<proteinExistence type="predicted"/>
<accession>A0AAW2EH05</accession>